<organism evidence="2 3">
    <name type="scientific">Plakobranchus ocellatus</name>
    <dbReference type="NCBI Taxonomy" id="259542"/>
    <lineage>
        <taxon>Eukaryota</taxon>
        <taxon>Metazoa</taxon>
        <taxon>Spiralia</taxon>
        <taxon>Lophotrochozoa</taxon>
        <taxon>Mollusca</taxon>
        <taxon>Gastropoda</taxon>
        <taxon>Heterobranchia</taxon>
        <taxon>Euthyneura</taxon>
        <taxon>Panpulmonata</taxon>
        <taxon>Sacoglossa</taxon>
        <taxon>Placobranchoidea</taxon>
        <taxon>Plakobranchidae</taxon>
        <taxon>Plakobranchus</taxon>
    </lineage>
</organism>
<sequence length="142" mass="16303">MTDKLLNITFKSHSEEGLEEYMTAQKVSHVLRMVFKNLIVYETLTQDGDTFTYKFESKFKNYTSTFKLGVPFVDRGIDGRDMKTTFNVEGDTLVATQESINEGDMPCRSVRRVMEDGNLEITLTSLPTDTVCKRIFVVHKKL</sequence>
<evidence type="ECO:0000313" key="2">
    <source>
        <dbReference type="EMBL" id="GFN81120.1"/>
    </source>
</evidence>
<gene>
    <name evidence="2" type="ORF">PoB_000762600</name>
</gene>
<dbReference type="InterPro" id="IPR031259">
    <property type="entry name" value="ILBP"/>
</dbReference>
<comment type="caution">
    <text evidence="2">The sequence shown here is derived from an EMBL/GenBank/DDBJ whole genome shotgun (WGS) entry which is preliminary data.</text>
</comment>
<reference evidence="2 3" key="1">
    <citation type="journal article" date="2021" name="Elife">
        <title>Chloroplast acquisition without the gene transfer in kleptoplastic sea slugs, Plakobranchus ocellatus.</title>
        <authorList>
            <person name="Maeda T."/>
            <person name="Takahashi S."/>
            <person name="Yoshida T."/>
            <person name="Shimamura S."/>
            <person name="Takaki Y."/>
            <person name="Nagai Y."/>
            <person name="Toyoda A."/>
            <person name="Suzuki Y."/>
            <person name="Arimoto A."/>
            <person name="Ishii H."/>
            <person name="Satoh N."/>
            <person name="Nishiyama T."/>
            <person name="Hasebe M."/>
            <person name="Maruyama T."/>
            <person name="Minagawa J."/>
            <person name="Obokata J."/>
            <person name="Shigenobu S."/>
        </authorList>
    </citation>
    <scope>NUCLEOTIDE SEQUENCE [LARGE SCALE GENOMIC DNA]</scope>
</reference>
<name>A0AAV3YD54_9GAST</name>
<evidence type="ECO:0000256" key="1">
    <source>
        <dbReference type="ARBA" id="ARBA00008390"/>
    </source>
</evidence>
<keyword evidence="3" id="KW-1185">Reference proteome</keyword>
<evidence type="ECO:0000313" key="3">
    <source>
        <dbReference type="Proteomes" id="UP000735302"/>
    </source>
</evidence>
<dbReference type="InterPro" id="IPR012674">
    <property type="entry name" value="Calycin"/>
</dbReference>
<dbReference type="CDD" id="cd00742">
    <property type="entry name" value="FABP"/>
    <property type="match status" value="1"/>
</dbReference>
<dbReference type="AlphaFoldDB" id="A0AAV3YD54"/>
<dbReference type="EMBL" id="BLXT01000880">
    <property type="protein sequence ID" value="GFN81120.1"/>
    <property type="molecule type" value="Genomic_DNA"/>
</dbReference>
<dbReference type="SUPFAM" id="SSF50814">
    <property type="entry name" value="Lipocalins"/>
    <property type="match status" value="1"/>
</dbReference>
<protein>
    <submittedName>
        <fullName evidence="2">Retinol-binding protein 2</fullName>
    </submittedName>
</protein>
<comment type="similarity">
    <text evidence="1">Belongs to the calycin superfamily. Fatty-acid binding protein (FABP) family.</text>
</comment>
<dbReference type="Proteomes" id="UP000735302">
    <property type="component" value="Unassembled WGS sequence"/>
</dbReference>
<dbReference type="Gene3D" id="2.40.128.20">
    <property type="match status" value="1"/>
</dbReference>
<dbReference type="PANTHER" id="PTHR11955">
    <property type="entry name" value="FATTY ACID BINDING PROTEIN"/>
    <property type="match status" value="1"/>
</dbReference>
<accession>A0AAV3YD54</accession>
<proteinExistence type="inferred from homology"/>
<dbReference type="GO" id="GO:0008289">
    <property type="term" value="F:lipid binding"/>
    <property type="evidence" value="ECO:0007669"/>
    <property type="project" value="UniProtKB-KW"/>
</dbReference>